<sequence>MVLEAQRNRQTTASAVEGLRLQAAENKALISSTAAAMERMEKRATRQIEEAVSKIGGEASRVLTANLAAANERAQLIMAGTARLAARQLWSASAAMFLTLLPVATVVAGIWMVIGGLFAGVQWATDVDGSVWLGIGRWLAVVCGLSAAAYGLYAGVRWTASLIGAWKGAGMPQWPRRRKGKR</sequence>
<feature type="transmembrane region" description="Helical" evidence="1">
    <location>
        <begin position="97"/>
        <end position="119"/>
    </location>
</feature>
<evidence type="ECO:0000313" key="3">
    <source>
        <dbReference type="Proteomes" id="UP001202922"/>
    </source>
</evidence>
<keyword evidence="1" id="KW-0812">Transmembrane</keyword>
<keyword evidence="1" id="KW-0472">Membrane</keyword>
<dbReference type="Proteomes" id="UP001202922">
    <property type="component" value="Unassembled WGS sequence"/>
</dbReference>
<keyword evidence="1" id="KW-1133">Transmembrane helix</keyword>
<accession>A0ABS9U6G2</accession>
<evidence type="ECO:0000313" key="2">
    <source>
        <dbReference type="EMBL" id="MCH6472097.1"/>
    </source>
</evidence>
<evidence type="ECO:0000256" key="1">
    <source>
        <dbReference type="SAM" id="Phobius"/>
    </source>
</evidence>
<dbReference type="EMBL" id="JAKZBV010000001">
    <property type="protein sequence ID" value="MCH6472097.1"/>
    <property type="molecule type" value="Genomic_DNA"/>
</dbReference>
<name>A0ABS9U6G2_9MICC</name>
<gene>
    <name evidence="2" type="ORF">L0M17_19380</name>
</gene>
<feature type="transmembrane region" description="Helical" evidence="1">
    <location>
        <begin position="131"/>
        <end position="153"/>
    </location>
</feature>
<proteinExistence type="predicted"/>
<comment type="caution">
    <text evidence="2">The sequence shown here is derived from an EMBL/GenBank/DDBJ whole genome shotgun (WGS) entry which is preliminary data.</text>
</comment>
<reference evidence="2 3" key="1">
    <citation type="submission" date="2022-03" db="EMBL/GenBank/DDBJ databases">
        <title>Sinomonas sp. isolated from a soil.</title>
        <authorList>
            <person name="Han J."/>
            <person name="Kim D.-U."/>
        </authorList>
    </citation>
    <scope>NUCLEOTIDE SEQUENCE [LARGE SCALE GENOMIC DNA]</scope>
    <source>
        <strain evidence="2 3">5-5</strain>
    </source>
</reference>
<keyword evidence="3" id="KW-1185">Reference proteome</keyword>
<protein>
    <submittedName>
        <fullName evidence="2">Uncharacterized protein</fullName>
    </submittedName>
</protein>
<organism evidence="2 3">
    <name type="scientific">Sinomonas terrae</name>
    <dbReference type="NCBI Taxonomy" id="2908838"/>
    <lineage>
        <taxon>Bacteria</taxon>
        <taxon>Bacillati</taxon>
        <taxon>Actinomycetota</taxon>
        <taxon>Actinomycetes</taxon>
        <taxon>Micrococcales</taxon>
        <taxon>Micrococcaceae</taxon>
        <taxon>Sinomonas</taxon>
    </lineage>
</organism>